<protein>
    <submittedName>
        <fullName evidence="3">Uncharacterized protein</fullName>
    </submittedName>
</protein>
<feature type="region of interest" description="Disordered" evidence="1">
    <location>
        <begin position="1"/>
        <end position="20"/>
    </location>
</feature>
<keyword evidence="2" id="KW-0472">Membrane</keyword>
<organism evidence="3 4">
    <name type="scientific">Madurella fahalii</name>
    <dbReference type="NCBI Taxonomy" id="1157608"/>
    <lineage>
        <taxon>Eukaryota</taxon>
        <taxon>Fungi</taxon>
        <taxon>Dikarya</taxon>
        <taxon>Ascomycota</taxon>
        <taxon>Pezizomycotina</taxon>
        <taxon>Sordariomycetes</taxon>
        <taxon>Sordariomycetidae</taxon>
        <taxon>Sordariales</taxon>
        <taxon>Sordariales incertae sedis</taxon>
        <taxon>Madurella</taxon>
    </lineage>
</organism>
<dbReference type="GeneID" id="98179997"/>
<keyword evidence="4" id="KW-1185">Reference proteome</keyword>
<proteinExistence type="predicted"/>
<evidence type="ECO:0000313" key="3">
    <source>
        <dbReference type="EMBL" id="GAB1319045.1"/>
    </source>
</evidence>
<gene>
    <name evidence="3" type="ORF">MFIFM68171_09255</name>
</gene>
<keyword evidence="2" id="KW-1133">Transmembrane helix</keyword>
<dbReference type="RefSeq" id="XP_070920775.1">
    <property type="nucleotide sequence ID" value="XM_071064674.1"/>
</dbReference>
<feature type="region of interest" description="Disordered" evidence="1">
    <location>
        <begin position="269"/>
        <end position="318"/>
    </location>
</feature>
<keyword evidence="2" id="KW-0812">Transmembrane</keyword>
<feature type="compositionally biased region" description="Polar residues" evidence="1">
    <location>
        <begin position="294"/>
        <end position="310"/>
    </location>
</feature>
<evidence type="ECO:0000256" key="2">
    <source>
        <dbReference type="SAM" id="Phobius"/>
    </source>
</evidence>
<comment type="caution">
    <text evidence="3">The sequence shown here is derived from an EMBL/GenBank/DDBJ whole genome shotgun (WGS) entry which is preliminary data.</text>
</comment>
<feature type="transmembrane region" description="Helical" evidence="2">
    <location>
        <begin position="112"/>
        <end position="135"/>
    </location>
</feature>
<evidence type="ECO:0000313" key="4">
    <source>
        <dbReference type="Proteomes" id="UP001628179"/>
    </source>
</evidence>
<dbReference type="Proteomes" id="UP001628179">
    <property type="component" value="Unassembled WGS sequence"/>
</dbReference>
<accession>A0ABQ0GMU2</accession>
<evidence type="ECO:0000256" key="1">
    <source>
        <dbReference type="SAM" id="MobiDB-lite"/>
    </source>
</evidence>
<dbReference type="EMBL" id="BAAFSV010000005">
    <property type="protein sequence ID" value="GAB1319045.1"/>
    <property type="molecule type" value="Genomic_DNA"/>
</dbReference>
<sequence length="318" mass="33695">MPMTTTQAAETAGASRGVYPHPLNAKDATLDSCPLDYYSTSGSCCPSAYTPWTGLLGGRTPCISTATASTTPPPIVGSTSPASIIKPTEVVTGVVFAMQYAVREPQGTLTPAAIAGIAVGGIACIAGTLGLALLIRKCRRNARKTSVLKDELYGNFYEADAMRARSTSSTPPPRYREPSSEFGQAELYSLKPSKEAPLDAPVDLYIPDSPICHHKSLKSIGWKQMSRTLGRSQSQDSLFEPRRSTLAEGLPSKSQVQLARQQRLSRAYPRIVYTHGPGSNSSVSEGVETRPGTAGSSMPSIGSPTRQVSNHPPVELAA</sequence>
<reference evidence="3 4" key="1">
    <citation type="submission" date="2024-09" db="EMBL/GenBank/DDBJ databases">
        <title>Itraconazole resistance in Madurella fahalii resulting from another homologue of gene encoding cytochrome P450 14-alpha sterol demethylase (CYP51).</title>
        <authorList>
            <person name="Yoshioka I."/>
            <person name="Fahal A.H."/>
            <person name="Kaneko S."/>
            <person name="Yaguchi T."/>
        </authorList>
    </citation>
    <scope>NUCLEOTIDE SEQUENCE [LARGE SCALE GENOMIC DNA]</scope>
    <source>
        <strain evidence="3 4">IFM 68171</strain>
    </source>
</reference>
<name>A0ABQ0GMU2_9PEZI</name>